<dbReference type="RefSeq" id="WP_017713623.1">
    <property type="nucleotide sequence ID" value="NZ_KB235941.1"/>
</dbReference>
<dbReference type="EMBL" id="AJTX02000002">
    <property type="protein sequence ID" value="KKJ01066.1"/>
    <property type="molecule type" value="Genomic_DNA"/>
</dbReference>
<gene>
    <name evidence="2" type="ORF">PROH_01270</name>
</gene>
<keyword evidence="3" id="KW-1185">Reference proteome</keyword>
<dbReference type="Proteomes" id="UP000034681">
    <property type="component" value="Unassembled WGS sequence"/>
</dbReference>
<dbReference type="OrthoDB" id="458200at2"/>
<keyword evidence="1" id="KW-0472">Membrane</keyword>
<sequence>MTFNLPDDVKYWLQFGHPLLMWVLFGLTLYAMYLGLQVRRTRSAEGEDKKALIQGQFNQKHHKIGSLLLAMMVLGNIGGMAVTYLNNEKLFVGPHLLAGLAMTGLIALSASLTPFMQKGQDWARNGHILANVAIVGLFGWQAFTGVEIVQKILTN</sequence>
<dbReference type="PANTHER" id="PTHR34679">
    <property type="match status" value="1"/>
</dbReference>
<organism evidence="2 3">
    <name type="scientific">Prochlorothrix hollandica PCC 9006 = CALU 1027</name>
    <dbReference type="NCBI Taxonomy" id="317619"/>
    <lineage>
        <taxon>Bacteria</taxon>
        <taxon>Bacillati</taxon>
        <taxon>Cyanobacteriota</taxon>
        <taxon>Cyanophyceae</taxon>
        <taxon>Prochlorotrichales</taxon>
        <taxon>Prochlorotrichaceae</taxon>
        <taxon>Prochlorothrix</taxon>
    </lineage>
</organism>
<keyword evidence="1" id="KW-0812">Transmembrane</keyword>
<dbReference type="Pfam" id="PF13301">
    <property type="entry name" value="DUF4079"/>
    <property type="match status" value="1"/>
</dbReference>
<evidence type="ECO:0000313" key="3">
    <source>
        <dbReference type="Proteomes" id="UP000034681"/>
    </source>
</evidence>
<reference evidence="2" key="1">
    <citation type="submission" date="2012-04" db="EMBL/GenBank/DDBJ databases">
        <authorList>
            <person name="Borisov I.G."/>
            <person name="Ivanikova N.V."/>
            <person name="Pinevich A.V."/>
        </authorList>
    </citation>
    <scope>NUCLEOTIDE SEQUENCE</scope>
    <source>
        <strain evidence="2">CALU 1027</strain>
    </source>
</reference>
<keyword evidence="1" id="KW-1133">Transmembrane helix</keyword>
<name>A0A0M2PXA7_PROHO</name>
<evidence type="ECO:0000313" key="2">
    <source>
        <dbReference type="EMBL" id="KKJ01066.1"/>
    </source>
</evidence>
<accession>A0A0M2PXA7</accession>
<dbReference type="InterPro" id="IPR025067">
    <property type="entry name" value="DUF4079"/>
</dbReference>
<protein>
    <recommendedName>
        <fullName evidence="4">DUF4079 domain-containing protein</fullName>
    </recommendedName>
</protein>
<feature type="transmembrane region" description="Helical" evidence="1">
    <location>
        <begin position="12"/>
        <end position="33"/>
    </location>
</feature>
<evidence type="ECO:0000256" key="1">
    <source>
        <dbReference type="SAM" id="Phobius"/>
    </source>
</evidence>
<comment type="caution">
    <text evidence="2">The sequence shown here is derived from an EMBL/GenBank/DDBJ whole genome shotgun (WGS) entry which is preliminary data.</text>
</comment>
<feature type="transmembrane region" description="Helical" evidence="1">
    <location>
        <begin position="64"/>
        <end position="84"/>
    </location>
</feature>
<dbReference type="eggNOG" id="ENOG502ZTJ9">
    <property type="taxonomic scope" value="Bacteria"/>
</dbReference>
<feature type="transmembrane region" description="Helical" evidence="1">
    <location>
        <begin position="128"/>
        <end position="149"/>
    </location>
</feature>
<dbReference type="PANTHER" id="PTHR34679:SF2">
    <property type="entry name" value="OS02G0122500 PROTEIN"/>
    <property type="match status" value="1"/>
</dbReference>
<proteinExistence type="predicted"/>
<dbReference type="AlphaFoldDB" id="A0A0M2PXA7"/>
<feature type="transmembrane region" description="Helical" evidence="1">
    <location>
        <begin position="96"/>
        <end position="116"/>
    </location>
</feature>
<evidence type="ECO:0008006" key="4">
    <source>
        <dbReference type="Google" id="ProtNLM"/>
    </source>
</evidence>
<dbReference type="STRING" id="317619.GCA_000332315_03424"/>